<accession>A0ABU6SQB1</accession>
<feature type="compositionally biased region" description="Pro residues" evidence="1">
    <location>
        <begin position="178"/>
        <end position="187"/>
    </location>
</feature>
<organism evidence="2 3">
    <name type="scientific">Stylosanthes scabra</name>
    <dbReference type="NCBI Taxonomy" id="79078"/>
    <lineage>
        <taxon>Eukaryota</taxon>
        <taxon>Viridiplantae</taxon>
        <taxon>Streptophyta</taxon>
        <taxon>Embryophyta</taxon>
        <taxon>Tracheophyta</taxon>
        <taxon>Spermatophyta</taxon>
        <taxon>Magnoliopsida</taxon>
        <taxon>eudicotyledons</taxon>
        <taxon>Gunneridae</taxon>
        <taxon>Pentapetalae</taxon>
        <taxon>rosids</taxon>
        <taxon>fabids</taxon>
        <taxon>Fabales</taxon>
        <taxon>Fabaceae</taxon>
        <taxon>Papilionoideae</taxon>
        <taxon>50 kb inversion clade</taxon>
        <taxon>dalbergioids sensu lato</taxon>
        <taxon>Dalbergieae</taxon>
        <taxon>Pterocarpus clade</taxon>
        <taxon>Stylosanthes</taxon>
    </lineage>
</organism>
<gene>
    <name evidence="2" type="ORF">PIB30_072063</name>
</gene>
<evidence type="ECO:0000256" key="1">
    <source>
        <dbReference type="SAM" id="MobiDB-lite"/>
    </source>
</evidence>
<proteinExistence type="predicted"/>
<comment type="caution">
    <text evidence="2">The sequence shown here is derived from an EMBL/GenBank/DDBJ whole genome shotgun (WGS) entry which is preliminary data.</text>
</comment>
<dbReference type="EMBL" id="JASCZI010061260">
    <property type="protein sequence ID" value="MED6138200.1"/>
    <property type="molecule type" value="Genomic_DNA"/>
</dbReference>
<keyword evidence="3" id="KW-1185">Reference proteome</keyword>
<evidence type="ECO:0000313" key="2">
    <source>
        <dbReference type="EMBL" id="MED6138200.1"/>
    </source>
</evidence>
<protein>
    <submittedName>
        <fullName evidence="2">Uncharacterized protein</fullName>
    </submittedName>
</protein>
<sequence length="212" mass="23768">MAVRKWGWLSGENVTDARIVDRVFANFEQATQQAQEESDESADTVYLDVVWRQILSKPYKNRVYGAGGFFAGSLRTSGCEGSSASAASSQVGPVSETEVTDLTDKVQNLTHSLENQGKVLQHQIDEVLSLKNMLAERDARIEDHLQRMEAMQRQMVTIYDPLRPGSSIAGGSGSSTAPPLPRRPPPQQAYYPFRTMATTMRMHRLLYIFHFR</sequence>
<reference evidence="2 3" key="1">
    <citation type="journal article" date="2023" name="Plants (Basel)">
        <title>Bridging the Gap: Combining Genomics and Transcriptomics Approaches to Understand Stylosanthes scabra, an Orphan Legume from the Brazilian Caatinga.</title>
        <authorList>
            <person name="Ferreira-Neto J.R.C."/>
            <person name="da Silva M.D."/>
            <person name="Binneck E."/>
            <person name="de Melo N.F."/>
            <person name="da Silva R.H."/>
            <person name="de Melo A.L.T.M."/>
            <person name="Pandolfi V."/>
            <person name="Bustamante F.O."/>
            <person name="Brasileiro-Vidal A.C."/>
            <person name="Benko-Iseppon A.M."/>
        </authorList>
    </citation>
    <scope>NUCLEOTIDE SEQUENCE [LARGE SCALE GENOMIC DNA]</scope>
    <source>
        <tissue evidence="2">Leaves</tissue>
    </source>
</reference>
<evidence type="ECO:0000313" key="3">
    <source>
        <dbReference type="Proteomes" id="UP001341840"/>
    </source>
</evidence>
<dbReference type="Proteomes" id="UP001341840">
    <property type="component" value="Unassembled WGS sequence"/>
</dbReference>
<feature type="region of interest" description="Disordered" evidence="1">
    <location>
        <begin position="162"/>
        <end position="189"/>
    </location>
</feature>
<name>A0ABU6SQB1_9FABA</name>